<dbReference type="PROSITE" id="PS50850">
    <property type="entry name" value="MFS"/>
    <property type="match status" value="1"/>
</dbReference>
<name>A0A9W8XVK0_9PLEO</name>
<evidence type="ECO:0000256" key="1">
    <source>
        <dbReference type="ARBA" id="ARBA00004141"/>
    </source>
</evidence>
<dbReference type="GeneID" id="80904157"/>
<feature type="transmembrane region" description="Helical" evidence="6">
    <location>
        <begin position="183"/>
        <end position="202"/>
    </location>
</feature>
<dbReference type="InterPro" id="IPR036259">
    <property type="entry name" value="MFS_trans_sf"/>
</dbReference>
<dbReference type="RefSeq" id="XP_056076270.1">
    <property type="nucleotide sequence ID" value="XM_056209448.1"/>
</dbReference>
<gene>
    <name evidence="8" type="ORF">N0V89_000627</name>
</gene>
<evidence type="ECO:0000313" key="9">
    <source>
        <dbReference type="Proteomes" id="UP001140513"/>
    </source>
</evidence>
<dbReference type="InterPro" id="IPR020846">
    <property type="entry name" value="MFS_dom"/>
</dbReference>
<evidence type="ECO:0000256" key="5">
    <source>
        <dbReference type="ARBA" id="ARBA00023136"/>
    </source>
</evidence>
<keyword evidence="3 6" id="KW-0812">Transmembrane</keyword>
<accession>A0A9W8XVK0</accession>
<dbReference type="AlphaFoldDB" id="A0A9W8XVK0"/>
<dbReference type="PANTHER" id="PTHR48022">
    <property type="entry name" value="PLASTIDIC GLUCOSE TRANSPORTER 4"/>
    <property type="match status" value="1"/>
</dbReference>
<sequence length="261" mass="28926">MFHRFAVSGLTGIFGQVSGNGDTTGNVAKLSDRLITYYFAKVLRIIGVTSNRTIQRIILSHNCWALINSVPLSLIAPRYPRRHMFVLGALGMAACFTAWTIASARYAITGSEAAAATSIAFIFLYNPFLNVGLNSLAYTYIVELFPFTQRSQGLAFKQLVGRLGNFFNAYVNPIAIDAIGWKYYILYCVWLLVEAWIVWVCFPETHGRTLEDLSFMLEAKGSEIDGDEEDGNGGEGRWERGHRCGEILRVCVSASAASPLR</sequence>
<protein>
    <recommendedName>
        <fullName evidence="7">Major facilitator superfamily (MFS) profile domain-containing protein</fullName>
    </recommendedName>
</protein>
<evidence type="ECO:0000256" key="6">
    <source>
        <dbReference type="SAM" id="Phobius"/>
    </source>
</evidence>
<dbReference type="InterPro" id="IPR050360">
    <property type="entry name" value="MFS_Sugar_Transporters"/>
</dbReference>
<evidence type="ECO:0000256" key="4">
    <source>
        <dbReference type="ARBA" id="ARBA00022989"/>
    </source>
</evidence>
<dbReference type="GO" id="GO:0016020">
    <property type="term" value="C:membrane"/>
    <property type="evidence" value="ECO:0007669"/>
    <property type="project" value="UniProtKB-SubCell"/>
</dbReference>
<keyword evidence="5 6" id="KW-0472">Membrane</keyword>
<comment type="caution">
    <text evidence="8">The sequence shown here is derived from an EMBL/GenBank/DDBJ whole genome shotgun (WGS) entry which is preliminary data.</text>
</comment>
<keyword evidence="4 6" id="KW-1133">Transmembrane helix</keyword>
<dbReference type="Gene3D" id="1.20.1250.20">
    <property type="entry name" value="MFS general substrate transporter like domains"/>
    <property type="match status" value="1"/>
</dbReference>
<dbReference type="Proteomes" id="UP001140513">
    <property type="component" value="Unassembled WGS sequence"/>
</dbReference>
<dbReference type="PANTHER" id="PTHR48022:SF29">
    <property type="entry name" value="SUGAR TRANSPORTER, PUTATIVE (AFU_ORTHOLOGUE AFUA_6G14500)-RELATED"/>
    <property type="match status" value="1"/>
</dbReference>
<dbReference type="EMBL" id="JAPEUX010000001">
    <property type="protein sequence ID" value="KAJ4360068.1"/>
    <property type="molecule type" value="Genomic_DNA"/>
</dbReference>
<dbReference type="GO" id="GO:0005351">
    <property type="term" value="F:carbohydrate:proton symporter activity"/>
    <property type="evidence" value="ECO:0007669"/>
    <property type="project" value="TreeGrafter"/>
</dbReference>
<reference evidence="8" key="1">
    <citation type="submission" date="2022-10" db="EMBL/GenBank/DDBJ databases">
        <title>Tapping the CABI collections for fungal endophytes: first genome assemblies for Collariella, Neodidymelliopsis, Ascochyta clinopodiicola, Didymella pomorum, Didymosphaeria variabile, Neocosmospora piperis and Neocucurbitaria cava.</title>
        <authorList>
            <person name="Hill R."/>
        </authorList>
    </citation>
    <scope>NUCLEOTIDE SEQUENCE</scope>
    <source>
        <strain evidence="8">IMI 356815</strain>
    </source>
</reference>
<dbReference type="SUPFAM" id="SSF103473">
    <property type="entry name" value="MFS general substrate transporter"/>
    <property type="match status" value="1"/>
</dbReference>
<dbReference type="Pfam" id="PF00083">
    <property type="entry name" value="Sugar_tr"/>
    <property type="match status" value="1"/>
</dbReference>
<feature type="domain" description="Major facilitator superfamily (MFS) profile" evidence="7">
    <location>
        <begin position="1"/>
        <end position="206"/>
    </location>
</feature>
<keyword evidence="9" id="KW-1185">Reference proteome</keyword>
<comment type="similarity">
    <text evidence="2">Belongs to the major facilitator superfamily. Sugar transporter (TC 2.A.1.1) family.</text>
</comment>
<evidence type="ECO:0000256" key="2">
    <source>
        <dbReference type="ARBA" id="ARBA00010992"/>
    </source>
</evidence>
<evidence type="ECO:0000313" key="8">
    <source>
        <dbReference type="EMBL" id="KAJ4360068.1"/>
    </source>
</evidence>
<dbReference type="OrthoDB" id="6133115at2759"/>
<evidence type="ECO:0000256" key="3">
    <source>
        <dbReference type="ARBA" id="ARBA00022692"/>
    </source>
</evidence>
<evidence type="ECO:0000259" key="7">
    <source>
        <dbReference type="PROSITE" id="PS50850"/>
    </source>
</evidence>
<comment type="subcellular location">
    <subcellularLocation>
        <location evidence="1">Membrane</location>
        <topology evidence="1">Multi-pass membrane protein</topology>
    </subcellularLocation>
</comment>
<proteinExistence type="inferred from homology"/>
<dbReference type="InterPro" id="IPR005828">
    <property type="entry name" value="MFS_sugar_transport-like"/>
</dbReference>
<feature type="transmembrane region" description="Helical" evidence="6">
    <location>
        <begin position="84"/>
        <end position="108"/>
    </location>
</feature>
<feature type="transmembrane region" description="Helical" evidence="6">
    <location>
        <begin position="114"/>
        <end position="142"/>
    </location>
</feature>
<organism evidence="8 9">
    <name type="scientific">Didymosphaeria variabile</name>
    <dbReference type="NCBI Taxonomy" id="1932322"/>
    <lineage>
        <taxon>Eukaryota</taxon>
        <taxon>Fungi</taxon>
        <taxon>Dikarya</taxon>
        <taxon>Ascomycota</taxon>
        <taxon>Pezizomycotina</taxon>
        <taxon>Dothideomycetes</taxon>
        <taxon>Pleosporomycetidae</taxon>
        <taxon>Pleosporales</taxon>
        <taxon>Massarineae</taxon>
        <taxon>Didymosphaeriaceae</taxon>
        <taxon>Didymosphaeria</taxon>
    </lineage>
</organism>